<keyword evidence="8" id="KW-0479">Metal-binding</keyword>
<dbReference type="SMART" id="SM00343">
    <property type="entry name" value="ZnF_C2HC"/>
    <property type="match status" value="1"/>
</dbReference>
<feature type="region of interest" description="Disordered" evidence="9">
    <location>
        <begin position="517"/>
        <end position="591"/>
    </location>
</feature>
<proteinExistence type="inferred from homology"/>
<organism evidence="13">
    <name type="scientific">Fagus sylvatica</name>
    <name type="common">Beechnut</name>
    <dbReference type="NCBI Taxonomy" id="28930"/>
    <lineage>
        <taxon>Eukaryota</taxon>
        <taxon>Viridiplantae</taxon>
        <taxon>Streptophyta</taxon>
        <taxon>Embryophyta</taxon>
        <taxon>Tracheophyta</taxon>
        <taxon>Spermatophyta</taxon>
        <taxon>Magnoliopsida</taxon>
        <taxon>eudicotyledons</taxon>
        <taxon>Gunneridae</taxon>
        <taxon>Pentapetalae</taxon>
        <taxon>rosids</taxon>
        <taxon>fabids</taxon>
        <taxon>Fagales</taxon>
        <taxon>Fagaceae</taxon>
        <taxon>Fagus</taxon>
    </lineage>
</organism>
<feature type="transmembrane region" description="Helical" evidence="10">
    <location>
        <begin position="468"/>
        <end position="489"/>
    </location>
</feature>
<keyword evidence="4" id="KW-0611">Plant defense</keyword>
<dbReference type="Pfam" id="PF07727">
    <property type="entry name" value="RVT_2"/>
    <property type="match status" value="2"/>
</dbReference>
<evidence type="ECO:0000256" key="6">
    <source>
        <dbReference type="ARBA" id="ARBA00023136"/>
    </source>
</evidence>
<feature type="compositionally biased region" description="Polar residues" evidence="9">
    <location>
        <begin position="557"/>
        <end position="566"/>
    </location>
</feature>
<feature type="compositionally biased region" description="Basic and acidic residues" evidence="9">
    <location>
        <begin position="803"/>
        <end position="813"/>
    </location>
</feature>
<dbReference type="SUPFAM" id="SSF57756">
    <property type="entry name" value="Retrovirus zinc finger-like domains"/>
    <property type="match status" value="1"/>
</dbReference>
<dbReference type="SUPFAM" id="SSF53098">
    <property type="entry name" value="Ribonuclease H-like"/>
    <property type="match status" value="1"/>
</dbReference>
<dbReference type="GO" id="GO:0003676">
    <property type="term" value="F:nucleic acid binding"/>
    <property type="evidence" value="ECO:0007669"/>
    <property type="project" value="InterPro"/>
</dbReference>
<dbReference type="SUPFAM" id="SSF56672">
    <property type="entry name" value="DNA/RNA polymerases"/>
    <property type="match status" value="1"/>
</dbReference>
<evidence type="ECO:0000259" key="11">
    <source>
        <dbReference type="PROSITE" id="PS50158"/>
    </source>
</evidence>
<dbReference type="GO" id="GO:0016020">
    <property type="term" value="C:membrane"/>
    <property type="evidence" value="ECO:0007669"/>
    <property type="project" value="UniProtKB-SubCell"/>
</dbReference>
<feature type="region of interest" description="Disordered" evidence="9">
    <location>
        <begin position="803"/>
        <end position="840"/>
    </location>
</feature>
<dbReference type="Gene3D" id="3.30.420.10">
    <property type="entry name" value="Ribonuclease H-like superfamily/Ribonuclease H"/>
    <property type="match status" value="1"/>
</dbReference>
<feature type="domain" description="CCHC-type" evidence="11">
    <location>
        <begin position="846"/>
        <end position="861"/>
    </location>
</feature>
<evidence type="ECO:0000313" key="13">
    <source>
        <dbReference type="EMBL" id="SPC87886.1"/>
    </source>
</evidence>
<keyword evidence="8" id="KW-0863">Zinc-finger</keyword>
<evidence type="ECO:0000256" key="5">
    <source>
        <dbReference type="ARBA" id="ARBA00022989"/>
    </source>
</evidence>
<dbReference type="PANTHER" id="PTHR31942:SF84">
    <property type="entry name" value="MLO-LIKE PROTEIN 12"/>
    <property type="match status" value="1"/>
</dbReference>
<dbReference type="GO" id="GO:0015074">
    <property type="term" value="P:DNA integration"/>
    <property type="evidence" value="ECO:0007669"/>
    <property type="project" value="InterPro"/>
</dbReference>
<dbReference type="Pfam" id="PF00665">
    <property type="entry name" value="rve"/>
    <property type="match status" value="1"/>
</dbReference>
<evidence type="ECO:0000256" key="1">
    <source>
        <dbReference type="ARBA" id="ARBA00004141"/>
    </source>
</evidence>
<dbReference type="EMBL" id="OIVN01000954">
    <property type="protein sequence ID" value="SPC87886.1"/>
    <property type="molecule type" value="Genomic_DNA"/>
</dbReference>
<keyword evidence="6 10" id="KW-0472">Membrane</keyword>
<dbReference type="PROSITE" id="PS50994">
    <property type="entry name" value="INTEGRASE"/>
    <property type="match status" value="1"/>
</dbReference>
<dbReference type="Pfam" id="PF14223">
    <property type="entry name" value="Retrotran_gag_2"/>
    <property type="match status" value="1"/>
</dbReference>
<dbReference type="Gene3D" id="4.10.60.10">
    <property type="entry name" value="Zinc finger, CCHC-type"/>
    <property type="match status" value="1"/>
</dbReference>
<evidence type="ECO:0000256" key="2">
    <source>
        <dbReference type="ARBA" id="ARBA00006574"/>
    </source>
</evidence>
<dbReference type="InterPro" id="IPR036397">
    <property type="entry name" value="RNaseH_sf"/>
</dbReference>
<comment type="similarity">
    <text evidence="2">Belongs to the MLO family.</text>
</comment>
<evidence type="ECO:0008006" key="14">
    <source>
        <dbReference type="Google" id="ProtNLM"/>
    </source>
</evidence>
<evidence type="ECO:0000256" key="3">
    <source>
        <dbReference type="ARBA" id="ARBA00022692"/>
    </source>
</evidence>
<dbReference type="InterPro" id="IPR036875">
    <property type="entry name" value="Znf_CCHC_sf"/>
</dbReference>
<evidence type="ECO:0000256" key="4">
    <source>
        <dbReference type="ARBA" id="ARBA00022821"/>
    </source>
</evidence>
<dbReference type="InterPro" id="IPR012337">
    <property type="entry name" value="RNaseH-like_sf"/>
</dbReference>
<feature type="transmembrane region" description="Helical" evidence="10">
    <location>
        <begin position="363"/>
        <end position="384"/>
    </location>
</feature>
<evidence type="ECO:0000259" key="12">
    <source>
        <dbReference type="PROSITE" id="PS50994"/>
    </source>
</evidence>
<dbReference type="InterPro" id="IPR057670">
    <property type="entry name" value="SH3_retrovirus"/>
</dbReference>
<dbReference type="InterPro" id="IPR001584">
    <property type="entry name" value="Integrase_cat-core"/>
</dbReference>
<accession>A0A2N9FAH4</accession>
<dbReference type="InterPro" id="IPR043502">
    <property type="entry name" value="DNA/RNA_pol_sf"/>
</dbReference>
<feature type="compositionally biased region" description="Basic and acidic residues" evidence="9">
    <location>
        <begin position="567"/>
        <end position="576"/>
    </location>
</feature>
<dbReference type="GO" id="GO:0006952">
    <property type="term" value="P:defense response"/>
    <property type="evidence" value="ECO:0007669"/>
    <property type="project" value="UniProtKB-KW"/>
</dbReference>
<evidence type="ECO:0000256" key="8">
    <source>
        <dbReference type="PROSITE-ProRule" id="PRU00047"/>
    </source>
</evidence>
<dbReference type="PROSITE" id="PS50158">
    <property type="entry name" value="ZF_CCHC"/>
    <property type="match status" value="1"/>
</dbReference>
<dbReference type="InterPro" id="IPR013103">
    <property type="entry name" value="RVT_2"/>
</dbReference>
<dbReference type="Pfam" id="PF03094">
    <property type="entry name" value="Mlo"/>
    <property type="match status" value="2"/>
</dbReference>
<feature type="domain" description="Integrase catalytic" evidence="12">
    <location>
        <begin position="994"/>
        <end position="1162"/>
    </location>
</feature>
<feature type="transmembrane region" description="Helical" evidence="10">
    <location>
        <begin position="273"/>
        <end position="295"/>
    </location>
</feature>
<dbReference type="InterPro" id="IPR004326">
    <property type="entry name" value="Mlo"/>
</dbReference>
<sequence>MAPKGEGESERTLEETPTWAVAVVCFVLVIISLFIEHIIHIIGKWLKNKHKKALYEALEKIKAVLQTPISDICIPKSIGATWHPCKKGDQKSSEKDSEKDGRKLLQFLDSGFSERRILAAKEIDKCTKNGADQVAFVSKYGIHQLHIFIFVLAVFHVLYCITTLALGRTKMSKWKAWENETRTLEYQYYNDPERFRFARDTSFGRRHLNSWSKSSVSLWIVCFFRQFFRSVTKTDYLTLRHGFIMAHLAPESETKFDFQKYISRSLEEDFTDVVGISPTIWFFAVLFLISNADGLHSHYMATISPIDCKLKARNKLVILLVGTKLLVIITQMGLRIQERGDVVRGAPVVQPGDDLFWFGNPRFILFLIHLVLFQNAFQLAFFAWSSWMKMNTFLLVVRMGRSSKQVEIEGMSIENFYWGWGRLRWVFTGWGCGKGGEKFWWWWRQVKIEFKSLSNCFHKSTADIVIRLSMGVIIQVLCSYVTLPLYALVTQMGSTMKPTIFNDRVATALKNWHHTAKKHIKHSNHSGTNTPFASNPPSPTHGMSPVHLLHNYHHSSLDSLHNSPRRSNVENDHSDVEDLPLPRNQSGPNETYLSRYSEQEMMGIQDPSSMQLPTAPYLSRHSTQERMGIQDPNSMQLPTAPRAIGTMIKLSASNYSIWKPMMEEVLYCKDLHDPIEGDSAKPSSMPDKEWAKMHRKTIGYIRQCIKVNVFHHVSQETKADTLWKKLESLYERKTAQNKAFAIRKLAHLKLKEGRFVAEHLSEFQDLVNQLTRMNLVVDDEFNSAPNGVLQLAMVKDSLFNEETRRKDMGKDEAQTLVTENRGRSKGRNSKGRGKSRSQSQTKGKVKCFYCDKEGHIKRNCKAWKNKLKEETNKKKADDHNTTAVSLDEDVVVLSIEEDECCHVADSYDEWVIDSTASYHVTPRREFFTSYKAGNLGRDVRHILDMRLNLISVSVLDKEGYESHLGNAQDDSTPNLWHRRLAHMSEKGLQILAKKSLIPFAKDLVYSDVCGPIEVESLGGNRYFVTFIDDASRKVWVYVLKTKDQVFQLFKKFHAMVEREKGKSLKCLRTDNGGEYMSNEFENYCLEYDIKHEKTVPGTPQHNGVAERINRTIVEKVRCMLRMAKLPKSFWAEAVQTACYLINRSPSFPLDFDILERVWTGEDASYAHLNVFGCKTFAYVPKKQRLKLNDKAISCIFVRYGDVEFGYKLWDPKKKKMIRIRDVVFHENENIKDFEKSEKSKSTVEGVSDLTPTSSSSDIATYIEEVQVKNYDDEPAEVDSDDAIDTKGKKALRNKWVFKLKKDGEKLVKYKARLVVKGFNQKQGIDFDEIFSSVVKMSSIRVILGLTASLDLELEQIDVKTAFLHGDLEEEIYMVQLEGFEAKGKEYKVCRLKKSQYGLKQAPRQWCKKFDSKSLYGLKQTPRQWYKKFDSFMVGQGYTRTDADHCVYVSQFPNGKFIILLLYVDDMLIVGQDANMVGSLKKELFKSFDMKDLGPARQILGMQILCDGKAKKLWLSQEKYVERVLERFNMKHAKLVSTPLGGHFKLGKKSCPSLNKEKENMASIPYSSTVGSLMYVMVCTRPDIAHAVGVVSRFMVNPGKEHWEAVKWIFRYLRDMVGDLDGRKSTSGFLFTFARGAVSWQSKLQKCVALSTTEVEYIAATEAGKRCFG</sequence>
<keyword evidence="7" id="KW-0568">Pathogenesis-related protein</keyword>
<keyword evidence="5 10" id="KW-1133">Transmembrane helix</keyword>
<keyword evidence="3 10" id="KW-0812">Transmembrane</keyword>
<dbReference type="GO" id="GO:0008270">
    <property type="term" value="F:zinc ion binding"/>
    <property type="evidence" value="ECO:0007669"/>
    <property type="project" value="UniProtKB-KW"/>
</dbReference>
<feature type="transmembrane region" description="Helical" evidence="10">
    <location>
        <begin position="316"/>
        <end position="334"/>
    </location>
</feature>
<evidence type="ECO:0000256" key="10">
    <source>
        <dbReference type="SAM" id="Phobius"/>
    </source>
</evidence>
<dbReference type="PANTHER" id="PTHR31942">
    <property type="entry name" value="MLO-LIKE PROTEIN 1"/>
    <property type="match status" value="1"/>
</dbReference>
<dbReference type="Pfam" id="PF25597">
    <property type="entry name" value="SH3_retrovirus"/>
    <property type="match status" value="1"/>
</dbReference>
<feature type="transmembrane region" description="Helical" evidence="10">
    <location>
        <begin position="20"/>
        <end position="42"/>
    </location>
</feature>
<name>A0A2N9FAH4_FAGSY</name>
<feature type="compositionally biased region" description="Basic residues" evidence="9">
    <location>
        <begin position="823"/>
        <end position="835"/>
    </location>
</feature>
<dbReference type="InterPro" id="IPR001878">
    <property type="entry name" value="Znf_CCHC"/>
</dbReference>
<comment type="subcellular location">
    <subcellularLocation>
        <location evidence="1">Membrane</location>
        <topology evidence="1">Multi-pass membrane protein</topology>
    </subcellularLocation>
</comment>
<evidence type="ECO:0000256" key="7">
    <source>
        <dbReference type="ARBA" id="ARBA00023265"/>
    </source>
</evidence>
<evidence type="ECO:0000256" key="9">
    <source>
        <dbReference type="SAM" id="MobiDB-lite"/>
    </source>
</evidence>
<protein>
    <recommendedName>
        <fullName evidence="14">Integrase catalytic domain-containing protein</fullName>
    </recommendedName>
</protein>
<keyword evidence="8" id="KW-0862">Zinc</keyword>
<feature type="transmembrane region" description="Helical" evidence="10">
    <location>
        <begin position="147"/>
        <end position="167"/>
    </location>
</feature>
<dbReference type="CDD" id="cd09272">
    <property type="entry name" value="RNase_HI_RT_Ty1"/>
    <property type="match status" value="1"/>
</dbReference>
<reference evidence="13" key="1">
    <citation type="submission" date="2018-02" db="EMBL/GenBank/DDBJ databases">
        <authorList>
            <person name="Cohen D.B."/>
            <person name="Kent A.D."/>
        </authorList>
    </citation>
    <scope>NUCLEOTIDE SEQUENCE</scope>
</reference>
<gene>
    <name evidence="13" type="ORF">FSB_LOCUS15768</name>
</gene>